<reference evidence="3" key="1">
    <citation type="journal article" date="2014" name="Science">
        <title>Ancient hybridizations among the ancestral genomes of bread wheat.</title>
        <authorList>
            <consortium name="International Wheat Genome Sequencing Consortium,"/>
            <person name="Marcussen T."/>
            <person name="Sandve S.R."/>
            <person name="Heier L."/>
            <person name="Spannagl M."/>
            <person name="Pfeifer M."/>
            <person name="Jakobsen K.S."/>
            <person name="Wulff B.B."/>
            <person name="Steuernagel B."/>
            <person name="Mayer K.F."/>
            <person name="Olsen O.A."/>
        </authorList>
    </citation>
    <scope>NUCLEOTIDE SEQUENCE [LARGE SCALE GENOMIC DNA]</scope>
    <source>
        <strain evidence="3">cv. AL8/78</strain>
    </source>
</reference>
<name>A0A453DFD7_AEGTS</name>
<protein>
    <recommendedName>
        <fullName evidence="1">Sacsin/Nov domain-containing protein</fullName>
    </recommendedName>
</protein>
<evidence type="ECO:0000313" key="2">
    <source>
        <dbReference type="EnsemblPlants" id="AET2Gv21219500.23"/>
    </source>
</evidence>
<evidence type="ECO:0000313" key="3">
    <source>
        <dbReference type="Proteomes" id="UP000015105"/>
    </source>
</evidence>
<dbReference type="PANTHER" id="PTHR15600">
    <property type="entry name" value="SACSIN"/>
    <property type="match status" value="1"/>
</dbReference>
<reference evidence="3" key="2">
    <citation type="journal article" date="2017" name="Nat. Plants">
        <title>The Aegilops tauschii genome reveals multiple impacts of transposons.</title>
        <authorList>
            <person name="Zhao G."/>
            <person name="Zou C."/>
            <person name="Li K."/>
            <person name="Wang K."/>
            <person name="Li T."/>
            <person name="Gao L."/>
            <person name="Zhang X."/>
            <person name="Wang H."/>
            <person name="Yang Z."/>
            <person name="Liu X."/>
            <person name="Jiang W."/>
            <person name="Mao L."/>
            <person name="Kong X."/>
            <person name="Jiao Y."/>
            <person name="Jia J."/>
        </authorList>
    </citation>
    <scope>NUCLEOTIDE SEQUENCE [LARGE SCALE GENOMIC DNA]</scope>
    <source>
        <strain evidence="3">cv. AL8/78</strain>
    </source>
</reference>
<dbReference type="Proteomes" id="UP000015105">
    <property type="component" value="Chromosome 2D"/>
</dbReference>
<sequence length="246" mass="27554">PVVTHGLCFCSIGFNSVYHLTDLPSFVSGKYVVMFDPQGAYLPNVSAANPGKRIDYVSSTALTLYSDQLSPYRAFGCDMKVPFQGTLFRFPLRNAEQASSSRLSRQVYTEDDILSLFAQLYEEAVYNLLFLKNVLALEMYVWESDMGEPKIVYSCTLRSQDDKLSWHRQALIRFSGTSAESVEQKIDSFSMDFVSEAFLGNKFEKKSHTYFIVQGMASALSKIGIFATGAAKEYDLHLLPWASVAA</sequence>
<organism evidence="2 3">
    <name type="scientific">Aegilops tauschii subsp. strangulata</name>
    <name type="common">Goatgrass</name>
    <dbReference type="NCBI Taxonomy" id="200361"/>
    <lineage>
        <taxon>Eukaryota</taxon>
        <taxon>Viridiplantae</taxon>
        <taxon>Streptophyta</taxon>
        <taxon>Embryophyta</taxon>
        <taxon>Tracheophyta</taxon>
        <taxon>Spermatophyta</taxon>
        <taxon>Magnoliopsida</taxon>
        <taxon>Liliopsida</taxon>
        <taxon>Poales</taxon>
        <taxon>Poaceae</taxon>
        <taxon>BOP clade</taxon>
        <taxon>Pooideae</taxon>
        <taxon>Triticodae</taxon>
        <taxon>Triticeae</taxon>
        <taxon>Triticinae</taxon>
        <taxon>Aegilops</taxon>
    </lineage>
</organism>
<dbReference type="AlphaFoldDB" id="A0A453DFD7"/>
<proteinExistence type="predicted"/>
<reference evidence="2" key="3">
    <citation type="journal article" date="2017" name="Nature">
        <title>Genome sequence of the progenitor of the wheat D genome Aegilops tauschii.</title>
        <authorList>
            <person name="Luo M.C."/>
            <person name="Gu Y.Q."/>
            <person name="Puiu D."/>
            <person name="Wang H."/>
            <person name="Twardziok S.O."/>
            <person name="Deal K.R."/>
            <person name="Huo N."/>
            <person name="Zhu T."/>
            <person name="Wang L."/>
            <person name="Wang Y."/>
            <person name="McGuire P.E."/>
            <person name="Liu S."/>
            <person name="Long H."/>
            <person name="Ramasamy R.K."/>
            <person name="Rodriguez J.C."/>
            <person name="Van S.L."/>
            <person name="Yuan L."/>
            <person name="Wang Z."/>
            <person name="Xia Z."/>
            <person name="Xiao L."/>
            <person name="Anderson O.D."/>
            <person name="Ouyang S."/>
            <person name="Liang Y."/>
            <person name="Zimin A.V."/>
            <person name="Pertea G."/>
            <person name="Qi P."/>
            <person name="Bennetzen J.L."/>
            <person name="Dai X."/>
            <person name="Dawson M.W."/>
            <person name="Muller H.G."/>
            <person name="Kugler K."/>
            <person name="Rivarola-Duarte L."/>
            <person name="Spannagl M."/>
            <person name="Mayer K.F.X."/>
            <person name="Lu F.H."/>
            <person name="Bevan M.W."/>
            <person name="Leroy P."/>
            <person name="Li P."/>
            <person name="You F.M."/>
            <person name="Sun Q."/>
            <person name="Liu Z."/>
            <person name="Lyons E."/>
            <person name="Wicker T."/>
            <person name="Salzberg S.L."/>
            <person name="Devos K.M."/>
            <person name="Dvorak J."/>
        </authorList>
    </citation>
    <scope>NUCLEOTIDE SEQUENCE [LARGE SCALE GENOMIC DNA]</scope>
    <source>
        <strain evidence="2">cv. AL8/78</strain>
    </source>
</reference>
<evidence type="ECO:0000259" key="1">
    <source>
        <dbReference type="Pfam" id="PF25794"/>
    </source>
</evidence>
<dbReference type="Pfam" id="PF25794">
    <property type="entry name" value="SACS"/>
    <property type="match status" value="1"/>
</dbReference>
<dbReference type="GO" id="GO:0030544">
    <property type="term" value="F:Hsp70 protein binding"/>
    <property type="evidence" value="ECO:0007669"/>
    <property type="project" value="TreeGrafter"/>
</dbReference>
<dbReference type="EnsemblPlants" id="AET2Gv21219500.23">
    <property type="protein sequence ID" value="AET2Gv21219500.23"/>
    <property type="gene ID" value="AET2Gv21219500"/>
</dbReference>
<feature type="domain" description="Sacsin/Nov" evidence="1">
    <location>
        <begin position="12"/>
        <end position="153"/>
    </location>
</feature>
<dbReference type="Gramene" id="AET2Gv21219500.23">
    <property type="protein sequence ID" value="AET2Gv21219500.23"/>
    <property type="gene ID" value="AET2Gv21219500"/>
</dbReference>
<dbReference type="PANTHER" id="PTHR15600:SF42">
    <property type="entry name" value="SACSIN"/>
    <property type="match status" value="1"/>
</dbReference>
<reference evidence="2" key="4">
    <citation type="submission" date="2019-03" db="UniProtKB">
        <authorList>
            <consortium name="EnsemblPlants"/>
        </authorList>
    </citation>
    <scope>IDENTIFICATION</scope>
</reference>
<reference evidence="2" key="5">
    <citation type="journal article" date="2021" name="G3 (Bethesda)">
        <title>Aegilops tauschii genome assembly Aet v5.0 features greater sequence contiguity and improved annotation.</title>
        <authorList>
            <person name="Wang L."/>
            <person name="Zhu T."/>
            <person name="Rodriguez J.C."/>
            <person name="Deal K.R."/>
            <person name="Dubcovsky J."/>
            <person name="McGuire P.E."/>
            <person name="Lux T."/>
            <person name="Spannagl M."/>
            <person name="Mayer K.F.X."/>
            <person name="Baldrich P."/>
            <person name="Meyers B.C."/>
            <person name="Huo N."/>
            <person name="Gu Y.Q."/>
            <person name="Zhou H."/>
            <person name="Devos K.M."/>
            <person name="Bennetzen J.L."/>
            <person name="Unver T."/>
            <person name="Budak H."/>
            <person name="Gulick P.J."/>
            <person name="Galiba G."/>
            <person name="Kalapos B."/>
            <person name="Nelson D.R."/>
            <person name="Li P."/>
            <person name="You F.M."/>
            <person name="Luo M.C."/>
            <person name="Dvorak J."/>
        </authorList>
    </citation>
    <scope>NUCLEOTIDE SEQUENCE [LARGE SCALE GENOMIC DNA]</scope>
    <source>
        <strain evidence="2">cv. AL8/78</strain>
    </source>
</reference>
<dbReference type="InterPro" id="IPR052972">
    <property type="entry name" value="Sacsin_chaperone_reg"/>
</dbReference>
<keyword evidence="3" id="KW-1185">Reference proteome</keyword>
<dbReference type="InterPro" id="IPR058210">
    <property type="entry name" value="SACS/Nov_dom"/>
</dbReference>
<accession>A0A453DFD7</accession>